<dbReference type="EMBL" id="JAAYUN010000143">
    <property type="protein sequence ID" value="NLJ23102.1"/>
    <property type="molecule type" value="Genomic_DNA"/>
</dbReference>
<accession>A0A7K4AJG9</accession>
<dbReference type="Proteomes" id="UP000544742">
    <property type="component" value="Unassembled WGS sequence"/>
</dbReference>
<feature type="region of interest" description="Disordered" evidence="13">
    <location>
        <begin position="751"/>
        <end position="821"/>
    </location>
</feature>
<keyword evidence="12" id="KW-0413">Isomerase</keyword>
<dbReference type="SMART" id="SM00488">
    <property type="entry name" value="DEXDc2"/>
    <property type="match status" value="1"/>
</dbReference>
<dbReference type="GO" id="GO:0006281">
    <property type="term" value="P:DNA repair"/>
    <property type="evidence" value="ECO:0007669"/>
    <property type="project" value="UniProtKB-KW"/>
</dbReference>
<keyword evidence="11" id="KW-0234">DNA repair</keyword>
<dbReference type="Gene3D" id="3.40.50.300">
    <property type="entry name" value="P-loop containing nucleotide triphosphate hydrolases"/>
    <property type="match status" value="2"/>
</dbReference>
<dbReference type="AlphaFoldDB" id="A0A7K4AJG9"/>
<dbReference type="SMART" id="SM00491">
    <property type="entry name" value="HELICc2"/>
    <property type="match status" value="1"/>
</dbReference>
<keyword evidence="3" id="KW-0547">Nucleotide-binding</keyword>
<dbReference type="Pfam" id="PF06733">
    <property type="entry name" value="DEAD_2"/>
    <property type="match status" value="1"/>
</dbReference>
<keyword evidence="9" id="KW-0411">Iron-sulfur</keyword>
<dbReference type="PANTHER" id="PTHR11472">
    <property type="entry name" value="DNA REPAIR DEAD HELICASE RAD3/XP-D SUBFAMILY MEMBER"/>
    <property type="match status" value="1"/>
</dbReference>
<protein>
    <submittedName>
        <fullName evidence="15">ATP-dependent DNA helicase</fullName>
    </submittedName>
</protein>
<dbReference type="GO" id="GO:0016818">
    <property type="term" value="F:hydrolase activity, acting on acid anhydrides, in phosphorus-containing anhydrides"/>
    <property type="evidence" value="ECO:0007669"/>
    <property type="project" value="InterPro"/>
</dbReference>
<gene>
    <name evidence="15" type="ORF">GX426_08345</name>
</gene>
<feature type="domain" description="Helicase ATP-binding" evidence="14">
    <location>
        <begin position="45"/>
        <end position="367"/>
    </location>
</feature>
<feature type="compositionally biased region" description="Basic and acidic residues" evidence="13">
    <location>
        <begin position="777"/>
        <end position="790"/>
    </location>
</feature>
<dbReference type="Gene3D" id="1.10.275.40">
    <property type="match status" value="1"/>
</dbReference>
<dbReference type="GO" id="GO:0051539">
    <property type="term" value="F:4 iron, 4 sulfur cluster binding"/>
    <property type="evidence" value="ECO:0007669"/>
    <property type="project" value="UniProtKB-KW"/>
</dbReference>
<evidence type="ECO:0000259" key="14">
    <source>
        <dbReference type="PROSITE" id="PS51193"/>
    </source>
</evidence>
<keyword evidence="8" id="KW-0408">Iron</keyword>
<evidence type="ECO:0000256" key="5">
    <source>
        <dbReference type="ARBA" id="ARBA00022801"/>
    </source>
</evidence>
<dbReference type="InterPro" id="IPR014001">
    <property type="entry name" value="Helicase_ATP-bd"/>
</dbReference>
<organism evidence="15 16">
    <name type="scientific">Methanothrix soehngenii</name>
    <name type="common">Methanosaeta concilii</name>
    <dbReference type="NCBI Taxonomy" id="2223"/>
    <lineage>
        <taxon>Archaea</taxon>
        <taxon>Methanobacteriati</taxon>
        <taxon>Methanobacteriota</taxon>
        <taxon>Stenosarchaea group</taxon>
        <taxon>Methanomicrobia</taxon>
        <taxon>Methanotrichales</taxon>
        <taxon>Methanotrichaceae</taxon>
        <taxon>Methanothrix</taxon>
    </lineage>
</organism>
<dbReference type="InterPro" id="IPR010614">
    <property type="entry name" value="RAD3-like_helicase_DEAD"/>
</dbReference>
<dbReference type="Gene3D" id="1.10.30.20">
    <property type="entry name" value="Bacterial XPD DNA helicase, FeS cluster domain"/>
    <property type="match status" value="1"/>
</dbReference>
<evidence type="ECO:0000256" key="6">
    <source>
        <dbReference type="ARBA" id="ARBA00022806"/>
    </source>
</evidence>
<dbReference type="SUPFAM" id="SSF52540">
    <property type="entry name" value="P-loop containing nucleoside triphosphate hydrolases"/>
    <property type="match status" value="2"/>
</dbReference>
<dbReference type="PROSITE" id="PS51193">
    <property type="entry name" value="HELICASE_ATP_BIND_2"/>
    <property type="match status" value="1"/>
</dbReference>
<proteinExistence type="predicted"/>
<dbReference type="GO" id="GO:0003678">
    <property type="term" value="F:DNA helicase activity"/>
    <property type="evidence" value="ECO:0007669"/>
    <property type="project" value="InterPro"/>
</dbReference>
<dbReference type="InterPro" id="IPR045028">
    <property type="entry name" value="DinG/Rad3-like"/>
</dbReference>
<sequence length="821" mass="91990">MLQNKDVINTISTFLYKRVFCNGFSPISSVLWIAFICSQWNHASVYLDYLPYESLRPHQDRMLDAVYDVVSRGNQGILMIDAPTGTGKTSCISAALAAAPGKIVVAVRTVSQIDIYIDEINRIWSKTRHKPEIAYMVGKQRICPLEGEFRAESVYAGCLRLREWTKNYVSSKIGKGNAAIYDPHADSIPEEEPGYRTFCPYYLRSREGFEINGSVHFRRSARALDVVEGLKKRVTAPSGLMDSCQGICPYEIMSLYAKNSDIVIMNYSHLFSPDFQDIIFQWLEMDSEKVTLIIDEAHNLGDAVRAMNSRHLTQRMIDLAETEVEKFEGTLGQARLEETREEASWRREGIRIIRQLLPRLRRFLQSRLDRMPEGEALMDADLFRAFLYDGIDDIEDALSYFSDVAVAVADLNLAEGDRENLQGDIQPSLALVLLFLRDMETAETDIALQRKIVVTGVGKRKLVRLEVNNIDPAANIRRITDNVNATIMLSGTFSPLEAYELYCLGEEGRAEKLSLPNPFPKENRLLLVAKKATTQLEQREDMDNREEISGHIRSLIECVPGNVAVFFTSYPMMNNYRDVCLSSSRKVGKKLCVEPRSADQVPELLDLFFSLGARGGGVLTGVCGGKLAEGIDYKGEALKGVAVVGLPLSAYDEIQKEINSYYTMKYGKIKGMLIAYTLPAINRGLQAAGRVIRAESERGVLLFCDRRFGYDDLGGVNQFLPGWVREELILVDAREGGELIQEKIAKWQMDNYSGGNPERDSEILPAGDLKGAAQKRRAQESGRKGDESSSAKRARPRRGGKRDLRELARSLGLGDPGSKRS</sequence>
<evidence type="ECO:0000256" key="8">
    <source>
        <dbReference type="ARBA" id="ARBA00023004"/>
    </source>
</evidence>
<dbReference type="GO" id="GO:0046872">
    <property type="term" value="F:metal ion binding"/>
    <property type="evidence" value="ECO:0007669"/>
    <property type="project" value="UniProtKB-KW"/>
</dbReference>
<evidence type="ECO:0000313" key="16">
    <source>
        <dbReference type="Proteomes" id="UP000544742"/>
    </source>
</evidence>
<dbReference type="PANTHER" id="PTHR11472:SF34">
    <property type="entry name" value="REGULATOR OF TELOMERE ELONGATION HELICASE 1"/>
    <property type="match status" value="1"/>
</dbReference>
<dbReference type="InterPro" id="IPR006555">
    <property type="entry name" value="ATP-dep_Helicase_C"/>
</dbReference>
<keyword evidence="7" id="KW-0067">ATP-binding</keyword>
<evidence type="ECO:0000256" key="9">
    <source>
        <dbReference type="ARBA" id="ARBA00023014"/>
    </source>
</evidence>
<evidence type="ECO:0000256" key="7">
    <source>
        <dbReference type="ARBA" id="ARBA00022840"/>
    </source>
</evidence>
<dbReference type="Pfam" id="PF13307">
    <property type="entry name" value="Helicase_C_2"/>
    <property type="match status" value="1"/>
</dbReference>
<dbReference type="SMART" id="SM00487">
    <property type="entry name" value="DEXDc"/>
    <property type="match status" value="1"/>
</dbReference>
<dbReference type="InterPro" id="IPR042493">
    <property type="entry name" value="XPD_DNA_FeS"/>
</dbReference>
<name>A0A7K4AJG9_METSH</name>
<keyword evidence="2" id="KW-0479">Metal-binding</keyword>
<evidence type="ECO:0000256" key="2">
    <source>
        <dbReference type="ARBA" id="ARBA00022723"/>
    </source>
</evidence>
<evidence type="ECO:0000256" key="11">
    <source>
        <dbReference type="ARBA" id="ARBA00023204"/>
    </source>
</evidence>
<evidence type="ECO:0000256" key="3">
    <source>
        <dbReference type="ARBA" id="ARBA00022741"/>
    </source>
</evidence>
<keyword evidence="10" id="KW-0238">DNA-binding</keyword>
<evidence type="ECO:0000256" key="12">
    <source>
        <dbReference type="ARBA" id="ARBA00023235"/>
    </source>
</evidence>
<comment type="caution">
    <text evidence="15">The sequence shown here is derived from an EMBL/GenBank/DDBJ whole genome shotgun (WGS) entry which is preliminary data.</text>
</comment>
<evidence type="ECO:0000313" key="15">
    <source>
        <dbReference type="EMBL" id="NLJ23102.1"/>
    </source>
</evidence>
<dbReference type="GO" id="GO:0005524">
    <property type="term" value="F:ATP binding"/>
    <property type="evidence" value="ECO:0007669"/>
    <property type="project" value="UniProtKB-KW"/>
</dbReference>
<keyword evidence="6 15" id="KW-0347">Helicase</keyword>
<evidence type="ECO:0000256" key="13">
    <source>
        <dbReference type="SAM" id="MobiDB-lite"/>
    </source>
</evidence>
<keyword evidence="5" id="KW-0378">Hydrolase</keyword>
<evidence type="ECO:0000256" key="10">
    <source>
        <dbReference type="ARBA" id="ARBA00023125"/>
    </source>
</evidence>
<keyword evidence="4" id="KW-0227">DNA damage</keyword>
<dbReference type="InterPro" id="IPR027417">
    <property type="entry name" value="P-loop_NTPase"/>
</dbReference>
<keyword evidence="1" id="KW-0004">4Fe-4S</keyword>
<dbReference type="InterPro" id="IPR014013">
    <property type="entry name" value="Helic_SF1/SF2_ATP-bd_DinG/Rad3"/>
</dbReference>
<evidence type="ECO:0000256" key="4">
    <source>
        <dbReference type="ARBA" id="ARBA00022763"/>
    </source>
</evidence>
<dbReference type="GO" id="GO:0003677">
    <property type="term" value="F:DNA binding"/>
    <property type="evidence" value="ECO:0007669"/>
    <property type="project" value="UniProtKB-KW"/>
</dbReference>
<reference evidence="15 16" key="1">
    <citation type="journal article" date="2020" name="Biotechnol. Biofuels">
        <title>New insights from the biogas microbiome by comprehensive genome-resolved metagenomics of nearly 1600 species originating from multiple anaerobic digesters.</title>
        <authorList>
            <person name="Campanaro S."/>
            <person name="Treu L."/>
            <person name="Rodriguez-R L.M."/>
            <person name="Kovalovszki A."/>
            <person name="Ziels R.M."/>
            <person name="Maus I."/>
            <person name="Zhu X."/>
            <person name="Kougias P.G."/>
            <person name="Basile A."/>
            <person name="Luo G."/>
            <person name="Schluter A."/>
            <person name="Konstantinidis K.T."/>
            <person name="Angelidaki I."/>
        </authorList>
    </citation>
    <scope>NUCLEOTIDE SEQUENCE [LARGE SCALE GENOMIC DNA]</scope>
    <source>
        <strain evidence="15">AS27yjCOA_157</strain>
    </source>
</reference>
<dbReference type="InterPro" id="IPR006554">
    <property type="entry name" value="Helicase-like_DEXD_c2"/>
</dbReference>
<evidence type="ECO:0000256" key="1">
    <source>
        <dbReference type="ARBA" id="ARBA00022485"/>
    </source>
</evidence>